<evidence type="ECO:0000256" key="2">
    <source>
        <dbReference type="ARBA" id="ARBA00022729"/>
    </source>
</evidence>
<gene>
    <name evidence="5" type="ORF">KJ970_15520</name>
</gene>
<comment type="similarity">
    <text evidence="3">Belongs to the bacterial solute-binding protein 9 family.</text>
</comment>
<feature type="chain" id="PRO_5037405699" evidence="4">
    <location>
        <begin position="26"/>
        <end position="319"/>
    </location>
</feature>
<evidence type="ECO:0000256" key="1">
    <source>
        <dbReference type="ARBA" id="ARBA00022448"/>
    </source>
</evidence>
<keyword evidence="1 3" id="KW-0813">Transport</keyword>
<dbReference type="PANTHER" id="PTHR42953:SF2">
    <property type="entry name" value="ADHESION PROTEIN"/>
    <property type="match status" value="1"/>
</dbReference>
<keyword evidence="2 4" id="KW-0732">Signal</keyword>
<evidence type="ECO:0000256" key="4">
    <source>
        <dbReference type="SAM" id="SignalP"/>
    </source>
</evidence>
<dbReference type="PRINTS" id="PR00691">
    <property type="entry name" value="ADHESINB"/>
</dbReference>
<dbReference type="GO" id="GO:0046872">
    <property type="term" value="F:metal ion binding"/>
    <property type="evidence" value="ECO:0007669"/>
    <property type="project" value="InterPro"/>
</dbReference>
<dbReference type="PANTHER" id="PTHR42953">
    <property type="entry name" value="HIGH-AFFINITY ZINC UPTAKE SYSTEM PROTEIN ZNUA-RELATED"/>
    <property type="match status" value="1"/>
</dbReference>
<sequence length="319" mass="34272">MPRRITNLLTTVAAIFLFAAPASQAKLKVVASISDLGWLAQRVGGDAVDVSVLCPGNRDPHYLPAKPSLTRKLRKADLLIYNGLELEIGWLPLLINTARNPRIESGGGGELDCSLALTHILEIPSGPVSRAEGDIHPLGNPHYLIDPRNGAAVATLMAERMATLDPKSGGDYRARAAALVKEIEGKLPVWEDLARPARNHSIVVYAKQWEYLTEWLGLTAICAIEHRPGIAPSPKHVEELIQKGKHLGNSIVIAAPWNHLDAARNTADRMGAPFLILPPAVGSTEEAAGYFDMFDDICSKLGTAAASDSARAKESGIMP</sequence>
<dbReference type="Gene3D" id="3.40.50.1980">
    <property type="entry name" value="Nitrogenase molybdenum iron protein domain"/>
    <property type="match status" value="2"/>
</dbReference>
<protein>
    <submittedName>
        <fullName evidence="5">Metal ABC transporter substrate-binding protein</fullName>
    </submittedName>
</protein>
<dbReference type="InterPro" id="IPR050492">
    <property type="entry name" value="Bact_metal-bind_prot9"/>
</dbReference>
<feature type="signal peptide" evidence="4">
    <location>
        <begin position="1"/>
        <end position="25"/>
    </location>
</feature>
<dbReference type="Pfam" id="PF01297">
    <property type="entry name" value="ZnuA"/>
    <property type="match status" value="1"/>
</dbReference>
<dbReference type="EMBL" id="JAHJDP010000087">
    <property type="protein sequence ID" value="MBU2692331.1"/>
    <property type="molecule type" value="Genomic_DNA"/>
</dbReference>
<organism evidence="5 6">
    <name type="scientific">Eiseniibacteriota bacterium</name>
    <dbReference type="NCBI Taxonomy" id="2212470"/>
    <lineage>
        <taxon>Bacteria</taxon>
        <taxon>Candidatus Eiseniibacteriota</taxon>
    </lineage>
</organism>
<dbReference type="GO" id="GO:0007155">
    <property type="term" value="P:cell adhesion"/>
    <property type="evidence" value="ECO:0007669"/>
    <property type="project" value="InterPro"/>
</dbReference>
<proteinExistence type="inferred from homology"/>
<accession>A0A948RXJ5</accession>
<reference evidence="5" key="1">
    <citation type="submission" date="2021-05" db="EMBL/GenBank/DDBJ databases">
        <title>Energy efficiency and biological interactions define the core microbiome of deep oligotrophic groundwater.</title>
        <authorList>
            <person name="Mehrshad M."/>
            <person name="Lopez-Fernandez M."/>
            <person name="Bell E."/>
            <person name="Bernier-Latmani R."/>
            <person name="Bertilsson S."/>
            <person name="Dopson M."/>
        </authorList>
    </citation>
    <scope>NUCLEOTIDE SEQUENCE</scope>
    <source>
        <strain evidence="5">Modern_marine.mb.64</strain>
    </source>
</reference>
<comment type="caution">
    <text evidence="5">The sequence shown here is derived from an EMBL/GenBank/DDBJ whole genome shotgun (WGS) entry which is preliminary data.</text>
</comment>
<dbReference type="Proteomes" id="UP000777784">
    <property type="component" value="Unassembled WGS sequence"/>
</dbReference>
<dbReference type="InterPro" id="IPR006128">
    <property type="entry name" value="Lipoprotein_PsaA-like"/>
</dbReference>
<dbReference type="AlphaFoldDB" id="A0A948RXJ5"/>
<evidence type="ECO:0000313" key="5">
    <source>
        <dbReference type="EMBL" id="MBU2692331.1"/>
    </source>
</evidence>
<dbReference type="InterPro" id="IPR006127">
    <property type="entry name" value="ZnuA-like"/>
</dbReference>
<dbReference type="InterPro" id="IPR006129">
    <property type="entry name" value="AdhesinB"/>
</dbReference>
<dbReference type="SUPFAM" id="SSF53807">
    <property type="entry name" value="Helical backbone' metal receptor"/>
    <property type="match status" value="1"/>
</dbReference>
<evidence type="ECO:0000256" key="3">
    <source>
        <dbReference type="RuleBase" id="RU003512"/>
    </source>
</evidence>
<evidence type="ECO:0000313" key="6">
    <source>
        <dbReference type="Proteomes" id="UP000777784"/>
    </source>
</evidence>
<dbReference type="GO" id="GO:0030001">
    <property type="term" value="P:metal ion transport"/>
    <property type="evidence" value="ECO:0007669"/>
    <property type="project" value="InterPro"/>
</dbReference>
<dbReference type="PRINTS" id="PR00690">
    <property type="entry name" value="ADHESNFAMILY"/>
</dbReference>
<name>A0A948RXJ5_UNCEI</name>